<sequence>MGQRRQPLTVAEMQNAPLPGGPHYISRPGNTTYERVATTHPRHWDVIDGWGQAPAPQGGMMGPAAHDIMVASSGKNLKSREQPPVTDIFQQAQNAPQPSSLPTNPAPFTGSAVERQVPYNMRHSTGHNAYGPIMRSAQQQNTQATHRQPQPALPCRQTSRYKVSFQTKMQEFGTNESAKSQVHRVHHVRHVRQESLMHVWDPTDAQGPRPHGVFRPPQLASGSLPGDNRAPRTQAATGRIPEESTTPESPHGAERDGIIPATARQPVQLPPLKEHLKDVWNGLDSAARSKPTGPGQGCI</sequence>
<dbReference type="EMBL" id="JAADYS010001399">
    <property type="protein sequence ID" value="KAF4463261.1"/>
    <property type="molecule type" value="Genomic_DNA"/>
</dbReference>
<name>A0A8H4PBJ2_9HYPO</name>
<evidence type="ECO:0000313" key="2">
    <source>
        <dbReference type="EMBL" id="KAF4463261.1"/>
    </source>
</evidence>
<proteinExistence type="predicted"/>
<evidence type="ECO:0000256" key="1">
    <source>
        <dbReference type="SAM" id="MobiDB-lite"/>
    </source>
</evidence>
<keyword evidence="3" id="KW-1185">Reference proteome</keyword>
<dbReference type="Proteomes" id="UP000554235">
    <property type="component" value="Unassembled WGS sequence"/>
</dbReference>
<organism evidence="2 3">
    <name type="scientific">Fusarium albosuccineum</name>
    <dbReference type="NCBI Taxonomy" id="1237068"/>
    <lineage>
        <taxon>Eukaryota</taxon>
        <taxon>Fungi</taxon>
        <taxon>Dikarya</taxon>
        <taxon>Ascomycota</taxon>
        <taxon>Pezizomycotina</taxon>
        <taxon>Sordariomycetes</taxon>
        <taxon>Hypocreomycetidae</taxon>
        <taxon>Hypocreales</taxon>
        <taxon>Nectriaceae</taxon>
        <taxon>Fusarium</taxon>
        <taxon>Fusarium decemcellulare species complex</taxon>
    </lineage>
</organism>
<gene>
    <name evidence="2" type="ORF">FALBO_9919</name>
</gene>
<feature type="region of interest" description="Disordered" evidence="1">
    <location>
        <begin position="203"/>
        <end position="270"/>
    </location>
</feature>
<comment type="caution">
    <text evidence="2">The sequence shown here is derived from an EMBL/GenBank/DDBJ whole genome shotgun (WGS) entry which is preliminary data.</text>
</comment>
<feature type="region of interest" description="Disordered" evidence="1">
    <location>
        <begin position="1"/>
        <end position="28"/>
    </location>
</feature>
<dbReference type="AlphaFoldDB" id="A0A8H4PBJ2"/>
<protein>
    <submittedName>
        <fullName evidence="2">Uncharacterized protein</fullName>
    </submittedName>
</protein>
<reference evidence="2 3" key="1">
    <citation type="submission" date="2020-01" db="EMBL/GenBank/DDBJ databases">
        <title>Identification and distribution of gene clusters putatively required for synthesis of sphingolipid metabolism inhibitors in phylogenetically diverse species of the filamentous fungus Fusarium.</title>
        <authorList>
            <person name="Kim H.-S."/>
            <person name="Busman M."/>
            <person name="Brown D.W."/>
            <person name="Divon H."/>
            <person name="Uhlig S."/>
            <person name="Proctor R.H."/>
        </authorList>
    </citation>
    <scope>NUCLEOTIDE SEQUENCE [LARGE SCALE GENOMIC DNA]</scope>
    <source>
        <strain evidence="2 3">NRRL 20459</strain>
    </source>
</reference>
<evidence type="ECO:0000313" key="3">
    <source>
        <dbReference type="Proteomes" id="UP000554235"/>
    </source>
</evidence>
<accession>A0A8H4PBJ2</accession>